<keyword evidence="1" id="KW-0472">Membrane</keyword>
<evidence type="ECO:0000313" key="4">
    <source>
        <dbReference type="Proteomes" id="UP000499080"/>
    </source>
</evidence>
<dbReference type="PANTHER" id="PTHR11161:SF69">
    <property type="entry name" value="NOSE RESISTANT TO FLUOXETINE PROTEIN 6-LIKE PROTEIN"/>
    <property type="match status" value="1"/>
</dbReference>
<evidence type="ECO:0000313" key="3">
    <source>
        <dbReference type="EMBL" id="GBM79845.1"/>
    </source>
</evidence>
<protein>
    <submittedName>
        <fullName evidence="3">Nose resistant to fluoxetine protein 6</fullName>
    </submittedName>
</protein>
<feature type="transmembrane region" description="Helical" evidence="1">
    <location>
        <begin position="235"/>
        <end position="256"/>
    </location>
</feature>
<evidence type="ECO:0000259" key="2">
    <source>
        <dbReference type="Pfam" id="PF01757"/>
    </source>
</evidence>
<dbReference type="EMBL" id="BGPR01002845">
    <property type="protein sequence ID" value="GBM79845.1"/>
    <property type="molecule type" value="Genomic_DNA"/>
</dbReference>
<name>A0A4Y2IQ97_ARAVE</name>
<dbReference type="InterPro" id="IPR002656">
    <property type="entry name" value="Acyl_transf_3_dom"/>
</dbReference>
<feature type="transmembrane region" description="Helical" evidence="1">
    <location>
        <begin position="410"/>
        <end position="432"/>
    </location>
</feature>
<dbReference type="Proteomes" id="UP000499080">
    <property type="component" value="Unassembled WGS sequence"/>
</dbReference>
<reference evidence="3 4" key="1">
    <citation type="journal article" date="2019" name="Sci. Rep.">
        <title>Orb-weaving spider Araneus ventricosus genome elucidates the spidroin gene catalogue.</title>
        <authorList>
            <person name="Kono N."/>
            <person name="Nakamura H."/>
            <person name="Ohtoshi R."/>
            <person name="Moran D.A.P."/>
            <person name="Shinohara A."/>
            <person name="Yoshida Y."/>
            <person name="Fujiwara M."/>
            <person name="Mori M."/>
            <person name="Tomita M."/>
            <person name="Arakawa K."/>
        </authorList>
    </citation>
    <scope>NUCLEOTIDE SEQUENCE [LARGE SCALE GENOMIC DNA]</scope>
</reference>
<organism evidence="3 4">
    <name type="scientific">Araneus ventricosus</name>
    <name type="common">Orbweaver spider</name>
    <name type="synonym">Epeira ventricosa</name>
    <dbReference type="NCBI Taxonomy" id="182803"/>
    <lineage>
        <taxon>Eukaryota</taxon>
        <taxon>Metazoa</taxon>
        <taxon>Ecdysozoa</taxon>
        <taxon>Arthropoda</taxon>
        <taxon>Chelicerata</taxon>
        <taxon>Arachnida</taxon>
        <taxon>Araneae</taxon>
        <taxon>Araneomorphae</taxon>
        <taxon>Entelegynae</taxon>
        <taxon>Araneoidea</taxon>
        <taxon>Araneidae</taxon>
        <taxon>Araneus</taxon>
    </lineage>
</organism>
<feature type="transmembrane region" description="Helical" evidence="1">
    <location>
        <begin position="479"/>
        <end position="503"/>
    </location>
</feature>
<dbReference type="PANTHER" id="PTHR11161">
    <property type="entry name" value="O-ACYLTRANSFERASE"/>
    <property type="match status" value="1"/>
</dbReference>
<feature type="transmembrane region" description="Helical" evidence="1">
    <location>
        <begin position="52"/>
        <end position="71"/>
    </location>
</feature>
<keyword evidence="4" id="KW-1185">Reference proteome</keyword>
<feature type="transmembrane region" description="Helical" evidence="1">
    <location>
        <begin position="297"/>
        <end position="316"/>
    </location>
</feature>
<dbReference type="GO" id="GO:0016747">
    <property type="term" value="F:acyltransferase activity, transferring groups other than amino-acyl groups"/>
    <property type="evidence" value="ECO:0007669"/>
    <property type="project" value="InterPro"/>
</dbReference>
<feature type="transmembrane region" description="Helical" evidence="1">
    <location>
        <begin position="191"/>
        <end position="214"/>
    </location>
</feature>
<feature type="transmembrane region" description="Helical" evidence="1">
    <location>
        <begin position="323"/>
        <end position="341"/>
    </location>
</feature>
<feature type="transmembrane region" description="Helical" evidence="1">
    <location>
        <begin position="515"/>
        <end position="533"/>
    </location>
</feature>
<accession>A0A4Y2IQ97</accession>
<feature type="transmembrane region" description="Helical" evidence="1">
    <location>
        <begin position="452"/>
        <end position="472"/>
    </location>
</feature>
<dbReference type="Pfam" id="PF01757">
    <property type="entry name" value="Acyl_transf_3"/>
    <property type="match status" value="1"/>
</dbReference>
<comment type="caution">
    <text evidence="3">The sequence shown here is derived from an EMBL/GenBank/DDBJ whole genome shotgun (WGS) entry which is preliminary data.</text>
</comment>
<feature type="transmembrane region" description="Helical" evidence="1">
    <location>
        <begin position="152"/>
        <end position="171"/>
    </location>
</feature>
<feature type="transmembrane region" description="Helical" evidence="1">
    <location>
        <begin position="380"/>
        <end position="398"/>
    </location>
</feature>
<dbReference type="AlphaFoldDB" id="A0A4Y2IQ97"/>
<gene>
    <name evidence="3" type="primary">nrf-6_78</name>
    <name evidence="3" type="ORF">AVEN_136502_1</name>
</gene>
<keyword evidence="1" id="KW-0812">Transmembrane</keyword>
<feature type="domain" description="Acyltransferase 3" evidence="2">
    <location>
        <begin position="149"/>
        <end position="526"/>
    </location>
</feature>
<proteinExistence type="predicted"/>
<keyword evidence="1" id="KW-1133">Transmembrane helix</keyword>
<evidence type="ECO:0000256" key="1">
    <source>
        <dbReference type="SAM" id="Phobius"/>
    </source>
</evidence>
<dbReference type="OrthoDB" id="6435258at2759"/>
<sequence length="540" mass="62345">MDVCPQNSFGAHPWQATLPSIMMELKDEFLLANSTNALCHQPVRKKLTTETLFMLFAILLFVILTLIRSALSVYERCKAIGKETHSSISERKEKAADGATYAEEEKKLFETSIYAVFLTNLKKILDCFCIKSNARRILNTVSTQEQLSSLHGIRAIIVIWVLLGHVSMLYLSAVKTPDKVQLTLDLQGTQIIKNTIFIVDTFLVLSGFLNGYLFSQHYEEKKGNISWLLFYVHRFVRITPMYFIVLGFYSTLFPYLSSGPVWPTYNTNPVCKENWMWHVLFINNFNSHMRQCLTPTWYLACEMQLYIISPIFLILLMRRTKIGYVLIFLCIYGSCFINFIFTKQDELIDGPQRLAEYYSTDLKDFQRRNWEYFDILYSKPYSRLGTFLIGIALGYYLFQKKATTIKRRSQAMLSLGWTMAAIFMWISLFALYGREESVLEIAVYNGLKHVLFSISVAWIIFVCVTGQGGFFNRFLSSKIFIVISRLSYTIYLTHMVILEGYFLAKKDLIDHSTGAYGGVLTMVCIVFFLRKLFLIEGGAE</sequence>
<dbReference type="InterPro" id="IPR052728">
    <property type="entry name" value="O2_lipid_transport_reg"/>
</dbReference>